<dbReference type="GO" id="GO:0005524">
    <property type="term" value="F:ATP binding"/>
    <property type="evidence" value="ECO:0007669"/>
    <property type="project" value="UniProtKB-KW"/>
</dbReference>
<dbReference type="InterPro" id="IPR003812">
    <property type="entry name" value="Fido"/>
</dbReference>
<feature type="binding site" evidence="2">
    <location>
        <begin position="446"/>
        <end position="453"/>
    </location>
    <ligand>
        <name>ATP</name>
        <dbReference type="ChEBI" id="CHEBI:30616"/>
    </ligand>
</feature>
<dbReference type="PANTHER" id="PTHR13504:SF38">
    <property type="entry name" value="FIDO DOMAIN-CONTAINING PROTEIN"/>
    <property type="match status" value="1"/>
</dbReference>
<protein>
    <submittedName>
        <fullName evidence="4">Cell filamentation protein Fic</fullName>
    </submittedName>
</protein>
<keyword evidence="2" id="KW-0547">Nucleotide-binding</keyword>
<evidence type="ECO:0000313" key="4">
    <source>
        <dbReference type="EMBL" id="AMU94078.1"/>
    </source>
</evidence>
<evidence type="ECO:0000313" key="5">
    <source>
        <dbReference type="Proteomes" id="UP000076234"/>
    </source>
</evidence>
<dbReference type="EMBL" id="CP013342">
    <property type="protein sequence ID" value="AMU94078.1"/>
    <property type="molecule type" value="Genomic_DNA"/>
</dbReference>
<dbReference type="PROSITE" id="PS51459">
    <property type="entry name" value="FIDO"/>
    <property type="match status" value="1"/>
</dbReference>
<name>A0A142VW73_9SPHN</name>
<reference evidence="4 5" key="2">
    <citation type="journal article" date="2016" name="Genome Announc.">
        <title>Complete Genome Sequence of Sphingopyxis terrae Strain 203-1 (NBRC 111660), a Polyethylene Glycol Degrader.</title>
        <authorList>
            <person name="Ohtsubo Y."/>
            <person name="Nonoyama S."/>
            <person name="Nagata Y."/>
            <person name="Numata M."/>
            <person name="Tsuchikane K."/>
            <person name="Hosoyama A."/>
            <person name="Yamazoe A."/>
            <person name="Tsuda M."/>
            <person name="Fujita N."/>
            <person name="Kawai F."/>
        </authorList>
    </citation>
    <scope>NUCLEOTIDE SEQUENCE [LARGE SCALE GENOMIC DNA]</scope>
    <source>
        <strain evidence="4 5">203-1</strain>
    </source>
</reference>
<dbReference type="InterPro" id="IPR040198">
    <property type="entry name" value="Fido_containing"/>
</dbReference>
<feature type="active site" evidence="1">
    <location>
        <position position="442"/>
    </location>
</feature>
<sequence>MATPQEKLANALEALHQLQNDGRVAIRSEDLDRPQRELLIRRGFLRPVMKGWYIASPPETMQGESGIWYTAYWSFCAQYLAERFGETWSLTPELSLALQTGNRTVPRQLLVRAKKAGNKATGLLLGTSLFDTRAAIPEGNDLVVQDGLRLFSIPAALIAASPGYFEANAIDARAALATIRDASELLERLLDKGQSTVAGRLAGAFRNIGRGRIADDILKAMDGAGYRVRETDPFEQKLSVMPPRERSPYAGRIRLMWDMMRGPIIERFPRAPGLPGDVEAFLKSVQDNYITDAYHSLSIEGYRVSPELIDRVRSGAWNPDADAADRELKNGLAARGYWLAYQAVLDSVRDVLGGANPGEVADADHGDWYRAMFSPNVQAGLVEAKDLAGYRSGQVYLSGALHVPLSPDAMRDAMPVFFELLREEKDASVRVVLGHFIFVYIHPYMDGNGRTGRFLMNLMLAAGGYPWTVIPVERRKDYMVALEAASSEQDIVPFAEFLADLVTRALNGEATAELPAAR</sequence>
<gene>
    <name evidence="4" type="ORF">AOA14_05600</name>
</gene>
<dbReference type="Proteomes" id="UP000076234">
    <property type="component" value="Chromosome"/>
</dbReference>
<evidence type="ECO:0000256" key="1">
    <source>
        <dbReference type="PIRSR" id="PIRSR640198-1"/>
    </source>
</evidence>
<dbReference type="Gene3D" id="1.10.3290.10">
    <property type="entry name" value="Fido-like domain"/>
    <property type="match status" value="1"/>
</dbReference>
<dbReference type="AlphaFoldDB" id="A0A142VW73"/>
<keyword evidence="2" id="KW-0067">ATP-binding</keyword>
<dbReference type="InterPro" id="IPR036597">
    <property type="entry name" value="Fido-like_dom_sf"/>
</dbReference>
<dbReference type="STRING" id="1219058.AOA14_05600"/>
<evidence type="ECO:0000259" key="3">
    <source>
        <dbReference type="PROSITE" id="PS51459"/>
    </source>
</evidence>
<evidence type="ECO:0000256" key="2">
    <source>
        <dbReference type="PIRSR" id="PIRSR640198-2"/>
    </source>
</evidence>
<reference evidence="5" key="1">
    <citation type="submission" date="2015-11" db="EMBL/GenBank/DDBJ databases">
        <title>Complete genome sequence of a polyethylene glycol-degrading strain Sphingopyxis terrae strain 203-1 (NBRC 15098).</title>
        <authorList>
            <person name="Yoshiyuki O."/>
            <person name="Shouta N."/>
            <person name="Nagata Y."/>
            <person name="Numata M."/>
            <person name="Tsuchikane K."/>
            <person name="Hosoyama A."/>
            <person name="Yamazoe A."/>
            <person name="Tsuda M."/>
            <person name="Fujita N."/>
            <person name="Kawai F."/>
        </authorList>
    </citation>
    <scope>NUCLEOTIDE SEQUENCE [LARGE SCALE GENOMIC DNA]</scope>
    <source>
        <strain evidence="5">203-1</strain>
    </source>
</reference>
<dbReference type="SUPFAM" id="SSF140931">
    <property type="entry name" value="Fic-like"/>
    <property type="match status" value="1"/>
</dbReference>
<proteinExistence type="predicted"/>
<dbReference type="Pfam" id="PF02661">
    <property type="entry name" value="Fic"/>
    <property type="match status" value="1"/>
</dbReference>
<feature type="domain" description="Fido" evidence="3">
    <location>
        <begin position="369"/>
        <end position="500"/>
    </location>
</feature>
<dbReference type="KEGG" id="ster:AOA14_05600"/>
<dbReference type="PANTHER" id="PTHR13504">
    <property type="entry name" value="FIDO DOMAIN-CONTAINING PROTEIN DDB_G0283145"/>
    <property type="match status" value="1"/>
</dbReference>
<organism evidence="4 5">
    <name type="scientific">Sphingopyxis terrae subsp. terrae NBRC 15098</name>
    <dbReference type="NCBI Taxonomy" id="1219058"/>
    <lineage>
        <taxon>Bacteria</taxon>
        <taxon>Pseudomonadati</taxon>
        <taxon>Pseudomonadota</taxon>
        <taxon>Alphaproteobacteria</taxon>
        <taxon>Sphingomonadales</taxon>
        <taxon>Sphingomonadaceae</taxon>
        <taxon>Sphingopyxis</taxon>
    </lineage>
</organism>
<accession>A0A142VW73</accession>